<feature type="region of interest" description="Disordered" evidence="1">
    <location>
        <begin position="33"/>
        <end position="52"/>
    </location>
</feature>
<sequence length="110" mass="11591">MPASLRRWTEVATQVVTGLSLNPKLPNQTNLYSVGALTTPPQKGPDDRLGKDEEMRKNDATMELVAGYNAYTGAEDLSVSATGDAPASTPVCVIISIGGIISGTITRMPE</sequence>
<evidence type="ECO:0000313" key="3">
    <source>
        <dbReference type="Proteomes" id="UP001589646"/>
    </source>
</evidence>
<dbReference type="NCBIfam" id="NF038146">
    <property type="entry name" value="LxmA_leader"/>
    <property type="match status" value="1"/>
</dbReference>
<dbReference type="RefSeq" id="WP_346121579.1">
    <property type="nucleotide sequence ID" value="NZ_BAAAXC010000012.1"/>
</dbReference>
<comment type="caution">
    <text evidence="2">The sequence shown here is derived from an EMBL/GenBank/DDBJ whole genome shotgun (WGS) entry which is preliminary data.</text>
</comment>
<dbReference type="Proteomes" id="UP001589646">
    <property type="component" value="Unassembled WGS sequence"/>
</dbReference>
<organism evidence="2 3">
    <name type="scientific">Nonomuraea roseola</name>
    <dbReference type="NCBI Taxonomy" id="46179"/>
    <lineage>
        <taxon>Bacteria</taxon>
        <taxon>Bacillati</taxon>
        <taxon>Actinomycetota</taxon>
        <taxon>Actinomycetes</taxon>
        <taxon>Streptosporangiales</taxon>
        <taxon>Streptosporangiaceae</taxon>
        <taxon>Nonomuraea</taxon>
    </lineage>
</organism>
<keyword evidence="3" id="KW-1185">Reference proteome</keyword>
<proteinExistence type="predicted"/>
<protein>
    <submittedName>
        <fullName evidence="2">LxmA leader domain family RiPP</fullName>
    </submittedName>
</protein>
<evidence type="ECO:0000313" key="2">
    <source>
        <dbReference type="EMBL" id="MFB9532815.1"/>
    </source>
</evidence>
<dbReference type="InterPro" id="IPR049906">
    <property type="entry name" value="LxmA-like_leader"/>
</dbReference>
<evidence type="ECO:0000256" key="1">
    <source>
        <dbReference type="SAM" id="MobiDB-lite"/>
    </source>
</evidence>
<name>A0ABV5QBE0_9ACTN</name>
<accession>A0ABV5QBE0</accession>
<gene>
    <name evidence="2" type="ORF">ACFFRN_39960</name>
</gene>
<dbReference type="EMBL" id="JBHMCE010000015">
    <property type="protein sequence ID" value="MFB9532815.1"/>
    <property type="molecule type" value="Genomic_DNA"/>
</dbReference>
<reference evidence="2 3" key="1">
    <citation type="submission" date="2024-09" db="EMBL/GenBank/DDBJ databases">
        <authorList>
            <person name="Sun Q."/>
            <person name="Mori K."/>
        </authorList>
    </citation>
    <scope>NUCLEOTIDE SEQUENCE [LARGE SCALE GENOMIC DNA]</scope>
    <source>
        <strain evidence="2 3">JCM 3323</strain>
    </source>
</reference>